<evidence type="ECO:0000259" key="7">
    <source>
        <dbReference type="Pfam" id="PF08281"/>
    </source>
</evidence>
<dbReference type="InterPro" id="IPR007627">
    <property type="entry name" value="RNA_pol_sigma70_r2"/>
</dbReference>
<feature type="domain" description="RNA polymerase sigma-70 region 2" evidence="6">
    <location>
        <begin position="1"/>
        <end position="68"/>
    </location>
</feature>
<proteinExistence type="inferred from homology"/>
<dbReference type="Gene3D" id="1.10.1740.10">
    <property type="match status" value="1"/>
</dbReference>
<feature type="domain" description="RNA polymerase sigma factor 70 region 4 type 2" evidence="7">
    <location>
        <begin position="100"/>
        <end position="151"/>
    </location>
</feature>
<dbReference type="Gene3D" id="1.10.10.10">
    <property type="entry name" value="Winged helix-like DNA-binding domain superfamily/Winged helix DNA-binding domain"/>
    <property type="match status" value="1"/>
</dbReference>
<evidence type="ECO:0000259" key="6">
    <source>
        <dbReference type="Pfam" id="PF04542"/>
    </source>
</evidence>
<dbReference type="Proteomes" id="UP001519287">
    <property type="component" value="Unassembled WGS sequence"/>
</dbReference>
<dbReference type="Pfam" id="PF08281">
    <property type="entry name" value="Sigma70_r4_2"/>
    <property type="match status" value="1"/>
</dbReference>
<protein>
    <submittedName>
        <fullName evidence="8">RNA polymerase sigma-70 factor (ECF subfamily)</fullName>
    </submittedName>
</protein>
<dbReference type="InterPro" id="IPR013324">
    <property type="entry name" value="RNA_pol_sigma_r3/r4-like"/>
</dbReference>
<dbReference type="InterPro" id="IPR014284">
    <property type="entry name" value="RNA_pol_sigma-70_dom"/>
</dbReference>
<accession>A0ABS4J3R4</accession>
<dbReference type="CDD" id="cd06171">
    <property type="entry name" value="Sigma70_r4"/>
    <property type="match status" value="1"/>
</dbReference>
<evidence type="ECO:0000313" key="8">
    <source>
        <dbReference type="EMBL" id="MBP1994477.1"/>
    </source>
</evidence>
<dbReference type="InterPro" id="IPR039425">
    <property type="entry name" value="RNA_pol_sigma-70-like"/>
</dbReference>
<dbReference type="InterPro" id="IPR013325">
    <property type="entry name" value="RNA_pol_sigma_r2"/>
</dbReference>
<evidence type="ECO:0000256" key="1">
    <source>
        <dbReference type="ARBA" id="ARBA00010641"/>
    </source>
</evidence>
<dbReference type="Pfam" id="PF04542">
    <property type="entry name" value="Sigma70_r2"/>
    <property type="match status" value="1"/>
</dbReference>
<name>A0ABS4J3R4_9BACL</name>
<feature type="region of interest" description="Disordered" evidence="5">
    <location>
        <begin position="151"/>
        <end position="197"/>
    </location>
</feature>
<evidence type="ECO:0000256" key="4">
    <source>
        <dbReference type="ARBA" id="ARBA00023163"/>
    </source>
</evidence>
<gene>
    <name evidence="8" type="ORF">J2Z66_006113</name>
</gene>
<dbReference type="SUPFAM" id="SSF88946">
    <property type="entry name" value="Sigma2 domain of RNA polymerase sigma factors"/>
    <property type="match status" value="1"/>
</dbReference>
<keyword evidence="2" id="KW-0805">Transcription regulation</keyword>
<evidence type="ECO:0000256" key="5">
    <source>
        <dbReference type="SAM" id="MobiDB-lite"/>
    </source>
</evidence>
<dbReference type="InterPro" id="IPR036388">
    <property type="entry name" value="WH-like_DNA-bd_sf"/>
</dbReference>
<dbReference type="InterPro" id="IPR013249">
    <property type="entry name" value="RNA_pol_sigma70_r4_t2"/>
</dbReference>
<evidence type="ECO:0000256" key="2">
    <source>
        <dbReference type="ARBA" id="ARBA00023015"/>
    </source>
</evidence>
<dbReference type="EMBL" id="JAGGLB010000025">
    <property type="protein sequence ID" value="MBP1994477.1"/>
    <property type="molecule type" value="Genomic_DNA"/>
</dbReference>
<reference evidence="8 9" key="1">
    <citation type="submission" date="2021-03" db="EMBL/GenBank/DDBJ databases">
        <title>Genomic Encyclopedia of Type Strains, Phase IV (KMG-IV): sequencing the most valuable type-strain genomes for metagenomic binning, comparative biology and taxonomic classification.</title>
        <authorList>
            <person name="Goeker M."/>
        </authorList>
    </citation>
    <scope>NUCLEOTIDE SEQUENCE [LARGE SCALE GENOMIC DNA]</scope>
    <source>
        <strain evidence="8 9">DSM 26048</strain>
    </source>
</reference>
<organism evidence="8 9">
    <name type="scientific">Paenibacillus eucommiae</name>
    <dbReference type="NCBI Taxonomy" id="1355755"/>
    <lineage>
        <taxon>Bacteria</taxon>
        <taxon>Bacillati</taxon>
        <taxon>Bacillota</taxon>
        <taxon>Bacilli</taxon>
        <taxon>Bacillales</taxon>
        <taxon>Paenibacillaceae</taxon>
        <taxon>Paenibacillus</taxon>
    </lineage>
</organism>
<dbReference type="SUPFAM" id="SSF88659">
    <property type="entry name" value="Sigma3 and sigma4 domains of RNA polymerase sigma factors"/>
    <property type="match status" value="1"/>
</dbReference>
<feature type="compositionally biased region" description="Low complexity" evidence="5">
    <location>
        <begin position="165"/>
        <end position="185"/>
    </location>
</feature>
<keyword evidence="3" id="KW-0731">Sigma factor</keyword>
<comment type="caution">
    <text evidence="8">The sequence shown here is derived from an EMBL/GenBank/DDBJ whole genome shotgun (WGS) entry which is preliminary data.</text>
</comment>
<dbReference type="PANTHER" id="PTHR43133:SF25">
    <property type="entry name" value="RNA POLYMERASE SIGMA FACTOR RFAY-RELATED"/>
    <property type="match status" value="1"/>
</dbReference>
<keyword evidence="4" id="KW-0804">Transcription</keyword>
<evidence type="ECO:0000313" key="9">
    <source>
        <dbReference type="Proteomes" id="UP001519287"/>
    </source>
</evidence>
<keyword evidence="9" id="KW-1185">Reference proteome</keyword>
<dbReference type="NCBIfam" id="TIGR02937">
    <property type="entry name" value="sigma70-ECF"/>
    <property type="match status" value="1"/>
</dbReference>
<evidence type="ECO:0000256" key="3">
    <source>
        <dbReference type="ARBA" id="ARBA00023082"/>
    </source>
</evidence>
<comment type="similarity">
    <text evidence="1">Belongs to the sigma-70 factor family. ECF subfamily.</text>
</comment>
<dbReference type="PANTHER" id="PTHR43133">
    <property type="entry name" value="RNA POLYMERASE ECF-TYPE SIGMA FACTO"/>
    <property type="match status" value="1"/>
</dbReference>
<sequence>MIRHTYDDIYRFVRWKVHDADLAWDLSQMAYEKAWAKLHTFNSEQGSFLVWLMTIAHHICIDHFRSKAVRQAGLNENLTDHVPAEGDFLDGVLMREEIKQVYTAIQSLPEDQRDALLLRYKSELTFTEIAAVTAESESTVKSRVRRSLIKLRDMLRGSSGEQRSHPSLQSQSSHPSSPSHQSHPSHPSHPQRKGEFR</sequence>